<dbReference type="Gene3D" id="2.60.210.10">
    <property type="entry name" value="Apoptosis, Tumor Necrosis Factor Receptor Associated Protein 2, Chain A"/>
    <property type="match status" value="1"/>
</dbReference>
<dbReference type="InterPro" id="IPR002083">
    <property type="entry name" value="MATH/TRAF_dom"/>
</dbReference>
<reference evidence="2" key="2">
    <citation type="submission" date="2019-07" db="EMBL/GenBank/DDBJ databases">
        <authorList>
            <person name="Seetharam A."/>
            <person name="Woodhouse M."/>
            <person name="Cannon E."/>
        </authorList>
    </citation>
    <scope>NUCLEOTIDE SEQUENCE [LARGE SCALE GENOMIC DNA]</scope>
    <source>
        <strain evidence="2">cv. B73</strain>
    </source>
</reference>
<dbReference type="PANTHER" id="PTHR21818">
    <property type="entry name" value="BC025462 PROTEIN"/>
    <property type="match status" value="1"/>
</dbReference>
<organism evidence="2 3">
    <name type="scientific">Zea mays</name>
    <name type="common">Maize</name>
    <dbReference type="NCBI Taxonomy" id="4577"/>
    <lineage>
        <taxon>Eukaryota</taxon>
        <taxon>Viridiplantae</taxon>
        <taxon>Streptophyta</taxon>
        <taxon>Embryophyta</taxon>
        <taxon>Tracheophyta</taxon>
        <taxon>Spermatophyta</taxon>
        <taxon>Magnoliopsida</taxon>
        <taxon>Liliopsida</taxon>
        <taxon>Poales</taxon>
        <taxon>Poaceae</taxon>
        <taxon>PACMAD clade</taxon>
        <taxon>Panicoideae</taxon>
        <taxon>Andropogonodae</taxon>
        <taxon>Andropogoneae</taxon>
        <taxon>Tripsacinae</taxon>
        <taxon>Zea</taxon>
    </lineage>
</organism>
<keyword evidence="3" id="KW-1185">Reference proteome</keyword>
<dbReference type="AlphaFoldDB" id="A0A804NKJ7"/>
<dbReference type="InterPro" id="IPR008974">
    <property type="entry name" value="TRAF-like"/>
</dbReference>
<proteinExistence type="predicted"/>
<evidence type="ECO:0000259" key="1">
    <source>
        <dbReference type="PROSITE" id="PS50144"/>
    </source>
</evidence>
<dbReference type="Proteomes" id="UP000007305">
    <property type="component" value="Chromosome 4"/>
</dbReference>
<protein>
    <recommendedName>
        <fullName evidence="1">MATH domain-containing protein</fullName>
    </recommendedName>
</protein>
<dbReference type="InterPro" id="IPR029314">
    <property type="entry name" value="FANCI_S4"/>
</dbReference>
<dbReference type="Pfam" id="PF14678">
    <property type="entry name" value="FANCI_S4"/>
    <property type="match status" value="1"/>
</dbReference>
<sequence>MIESSLTELDGGFGKLKAMLTLGYDCANIDEDQPADEIMLRLALEKGLYSRSTLVVQVLSSFAHMSPMDTQAEHFLKLTVKFYKLLTRMSKSQIAPKGYRQSIPSLKFQKLAEFIASEPFNVGGFDWAIYFYPDGKSGEDSAAYVSLFIALASEGTDLRALFELTLVDQSGKGQNKVHTHFGRSLESGPYTLKYRSSMWYAYPWWKEKVIDLDLKRKDGLCPLTPETGCIALSIIKQGDLMIVANVSDSQVVLGTVSDDGVITLSSSSST</sequence>
<accession>A0A804NKJ7</accession>
<dbReference type="InParanoid" id="A0A804NKJ7"/>
<dbReference type="SUPFAM" id="SSF49599">
    <property type="entry name" value="TRAF domain-like"/>
    <property type="match status" value="1"/>
</dbReference>
<dbReference type="CDD" id="cd00121">
    <property type="entry name" value="MATH"/>
    <property type="match status" value="1"/>
</dbReference>
<dbReference type="PANTHER" id="PTHR21818:SF0">
    <property type="entry name" value="FANCONI ANEMIA GROUP I PROTEIN"/>
    <property type="match status" value="1"/>
</dbReference>
<dbReference type="InterPro" id="IPR026171">
    <property type="entry name" value="FANCI"/>
</dbReference>
<reference evidence="2" key="3">
    <citation type="submission" date="2021-05" db="UniProtKB">
        <authorList>
            <consortium name="EnsemblPlants"/>
        </authorList>
    </citation>
    <scope>IDENTIFICATION</scope>
    <source>
        <strain evidence="2">cv. B73</strain>
    </source>
</reference>
<dbReference type="Gramene" id="Zm00001eb167500_T001">
    <property type="protein sequence ID" value="Zm00001eb167500_P001"/>
    <property type="gene ID" value="Zm00001eb167500"/>
</dbReference>
<feature type="domain" description="MATH" evidence="1">
    <location>
        <begin position="101"/>
        <end position="270"/>
    </location>
</feature>
<dbReference type="GO" id="GO:0006281">
    <property type="term" value="P:DNA repair"/>
    <property type="evidence" value="ECO:0007669"/>
    <property type="project" value="InterPro"/>
</dbReference>
<reference evidence="3" key="1">
    <citation type="journal article" date="2009" name="Science">
        <title>The B73 maize genome: complexity, diversity, and dynamics.</title>
        <authorList>
            <person name="Schnable P.S."/>
            <person name="Ware D."/>
            <person name="Fulton R.S."/>
            <person name="Stein J.C."/>
            <person name="Wei F."/>
            <person name="Pasternak S."/>
            <person name="Liang C."/>
            <person name="Zhang J."/>
            <person name="Fulton L."/>
            <person name="Graves T.A."/>
            <person name="Minx P."/>
            <person name="Reily A.D."/>
            <person name="Courtney L."/>
            <person name="Kruchowski S.S."/>
            <person name="Tomlinson C."/>
            <person name="Strong C."/>
            <person name="Delehaunty K."/>
            <person name="Fronick C."/>
            <person name="Courtney B."/>
            <person name="Rock S.M."/>
            <person name="Belter E."/>
            <person name="Du F."/>
            <person name="Kim K."/>
            <person name="Abbott R.M."/>
            <person name="Cotton M."/>
            <person name="Levy A."/>
            <person name="Marchetto P."/>
            <person name="Ochoa K."/>
            <person name="Jackson S.M."/>
            <person name="Gillam B."/>
            <person name="Chen W."/>
            <person name="Yan L."/>
            <person name="Higginbotham J."/>
            <person name="Cardenas M."/>
            <person name="Waligorski J."/>
            <person name="Applebaum E."/>
            <person name="Phelps L."/>
            <person name="Falcone J."/>
            <person name="Kanchi K."/>
            <person name="Thane T."/>
            <person name="Scimone A."/>
            <person name="Thane N."/>
            <person name="Henke J."/>
            <person name="Wang T."/>
            <person name="Ruppert J."/>
            <person name="Shah N."/>
            <person name="Rotter K."/>
            <person name="Hodges J."/>
            <person name="Ingenthron E."/>
            <person name="Cordes M."/>
            <person name="Kohlberg S."/>
            <person name="Sgro J."/>
            <person name="Delgado B."/>
            <person name="Mead K."/>
            <person name="Chinwalla A."/>
            <person name="Leonard S."/>
            <person name="Crouse K."/>
            <person name="Collura K."/>
            <person name="Kudrna D."/>
            <person name="Currie J."/>
            <person name="He R."/>
            <person name="Angelova A."/>
            <person name="Rajasekar S."/>
            <person name="Mueller T."/>
            <person name="Lomeli R."/>
            <person name="Scara G."/>
            <person name="Ko A."/>
            <person name="Delaney K."/>
            <person name="Wissotski M."/>
            <person name="Lopez G."/>
            <person name="Campos D."/>
            <person name="Braidotti M."/>
            <person name="Ashley E."/>
            <person name="Golser W."/>
            <person name="Kim H."/>
            <person name="Lee S."/>
            <person name="Lin J."/>
            <person name="Dujmic Z."/>
            <person name="Kim W."/>
            <person name="Talag J."/>
            <person name="Zuccolo A."/>
            <person name="Fan C."/>
            <person name="Sebastian A."/>
            <person name="Kramer M."/>
            <person name="Spiegel L."/>
            <person name="Nascimento L."/>
            <person name="Zutavern T."/>
            <person name="Miller B."/>
            <person name="Ambroise C."/>
            <person name="Muller S."/>
            <person name="Spooner W."/>
            <person name="Narechania A."/>
            <person name="Ren L."/>
            <person name="Wei S."/>
            <person name="Kumari S."/>
            <person name="Faga B."/>
            <person name="Levy M.J."/>
            <person name="McMahan L."/>
            <person name="Van Buren P."/>
            <person name="Vaughn M.W."/>
            <person name="Ying K."/>
            <person name="Yeh C.-T."/>
            <person name="Emrich S.J."/>
            <person name="Jia Y."/>
            <person name="Kalyanaraman A."/>
            <person name="Hsia A.-P."/>
            <person name="Barbazuk W.B."/>
            <person name="Baucom R.S."/>
            <person name="Brutnell T.P."/>
            <person name="Carpita N.C."/>
            <person name="Chaparro C."/>
            <person name="Chia J.-M."/>
            <person name="Deragon J.-M."/>
            <person name="Estill J.C."/>
            <person name="Fu Y."/>
            <person name="Jeddeloh J.A."/>
            <person name="Han Y."/>
            <person name="Lee H."/>
            <person name="Li P."/>
            <person name="Lisch D.R."/>
            <person name="Liu S."/>
            <person name="Liu Z."/>
            <person name="Nagel D.H."/>
            <person name="McCann M.C."/>
            <person name="SanMiguel P."/>
            <person name="Myers A.M."/>
            <person name="Nettleton D."/>
            <person name="Nguyen J."/>
            <person name="Penning B.W."/>
            <person name="Ponnala L."/>
            <person name="Schneider K.L."/>
            <person name="Schwartz D.C."/>
            <person name="Sharma A."/>
            <person name="Soderlund C."/>
            <person name="Springer N.M."/>
            <person name="Sun Q."/>
            <person name="Wang H."/>
            <person name="Waterman M."/>
            <person name="Westerman R."/>
            <person name="Wolfgruber T.K."/>
            <person name="Yang L."/>
            <person name="Yu Y."/>
            <person name="Zhang L."/>
            <person name="Zhou S."/>
            <person name="Zhu Q."/>
            <person name="Bennetzen J.L."/>
            <person name="Dawe R.K."/>
            <person name="Jiang J."/>
            <person name="Jiang N."/>
            <person name="Presting G.G."/>
            <person name="Wessler S.R."/>
            <person name="Aluru S."/>
            <person name="Martienssen R.A."/>
            <person name="Clifton S.W."/>
            <person name="McCombie W.R."/>
            <person name="Wing R.A."/>
            <person name="Wilson R.K."/>
        </authorList>
    </citation>
    <scope>NUCLEOTIDE SEQUENCE [LARGE SCALE GENOMIC DNA]</scope>
    <source>
        <strain evidence="3">cv. B73</strain>
    </source>
</reference>
<dbReference type="PROSITE" id="PS50144">
    <property type="entry name" value="MATH"/>
    <property type="match status" value="1"/>
</dbReference>
<name>A0A804NKJ7_MAIZE</name>
<evidence type="ECO:0000313" key="2">
    <source>
        <dbReference type="EnsemblPlants" id="Zm00001eb167500_P001"/>
    </source>
</evidence>
<dbReference type="EnsemblPlants" id="Zm00001eb167500_T001">
    <property type="protein sequence ID" value="Zm00001eb167500_P001"/>
    <property type="gene ID" value="Zm00001eb167500"/>
</dbReference>
<evidence type="ECO:0000313" key="3">
    <source>
        <dbReference type="Proteomes" id="UP000007305"/>
    </source>
</evidence>